<sequence length="556" mass="60907">MLIGIDVGGTFTDGVLFHDGEIVRSVKKPTEEANLKNSLLQVLDELMDKDDTAEIKRIVLSTTLVTNLLATGRGEKTALVMLPGYGLPHDSYDITEDIYFLKGAVDFRGREIEPPDNKEIDMLLDWIKSSGVSRIAVASKFSNRNNVHEKLIKKRILEECDGVYVSISSEISGKLNFPRRAATSYFTAMTINPWNRFVDEIEEALKIRGLETEVHVLKADGGTIPLQTSRSKPCETVFSGPAASTMGGLALTRDDLNSVVVDVGGTTTDLSLIIAGEPLYASRGAIIGQQLTHVNSFAVRSIPLGGDSVITTEGVQPYRLGPAACFGGEKPTVTDAFNLHLHLNLGDVSRSAISMGEIASQQQMDTDQLCSQIVADVSQRLFSAVSEMFMQWENEPAYKVWEVINQRKFTLDRIIGIGAAAPAMVPALAELMKVQSFLHSYSPVANALGASVVRPTLTVVLHADTQSKKYTLDPGGKIGELEKPKNFQLNHAKDMALQHLLTVGHELGMEDYTADCEFFLEEQFNMIRGWDRVGKLFEVGIQVAPGFINEFKGVKI</sequence>
<dbReference type="AlphaFoldDB" id="A0A0W8E857"/>
<dbReference type="EMBL" id="LNQE01001837">
    <property type="protein sequence ID" value="KUG04823.1"/>
    <property type="molecule type" value="Genomic_DNA"/>
</dbReference>
<evidence type="ECO:0000259" key="2">
    <source>
        <dbReference type="Pfam" id="PF05378"/>
    </source>
</evidence>
<dbReference type="PANTHER" id="PTHR11365:SF2">
    <property type="entry name" value="5-OXOPROLINASE"/>
    <property type="match status" value="1"/>
</dbReference>
<dbReference type="GO" id="GO:0017168">
    <property type="term" value="F:5-oxoprolinase (ATP-hydrolyzing) activity"/>
    <property type="evidence" value="ECO:0007669"/>
    <property type="project" value="TreeGrafter"/>
</dbReference>
<dbReference type="Pfam" id="PF05378">
    <property type="entry name" value="Hydant_A_N"/>
    <property type="match status" value="1"/>
</dbReference>
<feature type="domain" description="Hydantoinase/oxoprolinase N-terminal" evidence="2">
    <location>
        <begin position="3"/>
        <end position="160"/>
    </location>
</feature>
<gene>
    <name evidence="3" type="ORF">ASZ90_017703</name>
</gene>
<dbReference type="InterPro" id="IPR008040">
    <property type="entry name" value="Hydant_A_N"/>
</dbReference>
<evidence type="ECO:0000259" key="1">
    <source>
        <dbReference type="Pfam" id="PF01968"/>
    </source>
</evidence>
<name>A0A0W8E857_9ZZZZ</name>
<keyword evidence="3" id="KW-0378">Hydrolase</keyword>
<dbReference type="InterPro" id="IPR045079">
    <property type="entry name" value="Oxoprolinase-like"/>
</dbReference>
<dbReference type="GO" id="GO:0047423">
    <property type="term" value="F:N-methylhydantoinase (ATP-hydrolyzing) activity"/>
    <property type="evidence" value="ECO:0007669"/>
    <property type="project" value="UniProtKB-EC"/>
</dbReference>
<feature type="domain" description="Hydantoinase A/oxoprolinase" evidence="1">
    <location>
        <begin position="180"/>
        <end position="452"/>
    </location>
</feature>
<reference evidence="3" key="1">
    <citation type="journal article" date="2015" name="Proc. Natl. Acad. Sci. U.S.A.">
        <title>Networks of energetic and metabolic interactions define dynamics in microbial communities.</title>
        <authorList>
            <person name="Embree M."/>
            <person name="Liu J.K."/>
            <person name="Al-Bassam M.M."/>
            <person name="Zengler K."/>
        </authorList>
    </citation>
    <scope>NUCLEOTIDE SEQUENCE</scope>
</reference>
<accession>A0A0W8E857</accession>
<dbReference type="EC" id="3.5.2.14" evidence="3"/>
<comment type="caution">
    <text evidence="3">The sequence shown here is derived from an EMBL/GenBank/DDBJ whole genome shotgun (WGS) entry which is preliminary data.</text>
</comment>
<dbReference type="GO" id="GO:0005829">
    <property type="term" value="C:cytosol"/>
    <property type="evidence" value="ECO:0007669"/>
    <property type="project" value="TreeGrafter"/>
</dbReference>
<dbReference type="InterPro" id="IPR002821">
    <property type="entry name" value="Hydantoinase_A"/>
</dbReference>
<proteinExistence type="predicted"/>
<dbReference type="Pfam" id="PF01968">
    <property type="entry name" value="Hydantoinase_A"/>
    <property type="match status" value="1"/>
</dbReference>
<dbReference type="InterPro" id="IPR043129">
    <property type="entry name" value="ATPase_NBD"/>
</dbReference>
<dbReference type="PANTHER" id="PTHR11365">
    <property type="entry name" value="5-OXOPROLINASE RELATED"/>
    <property type="match status" value="1"/>
</dbReference>
<organism evidence="3">
    <name type="scientific">hydrocarbon metagenome</name>
    <dbReference type="NCBI Taxonomy" id="938273"/>
    <lineage>
        <taxon>unclassified sequences</taxon>
        <taxon>metagenomes</taxon>
        <taxon>ecological metagenomes</taxon>
    </lineage>
</organism>
<dbReference type="SUPFAM" id="SSF53067">
    <property type="entry name" value="Actin-like ATPase domain"/>
    <property type="match status" value="1"/>
</dbReference>
<protein>
    <submittedName>
        <fullName evidence="3">N-methylhydantoinase (Atp-hydrolyzing)</fullName>
        <ecNumber evidence="3">3.5.2.14</ecNumber>
    </submittedName>
</protein>
<dbReference type="GO" id="GO:0006749">
    <property type="term" value="P:glutathione metabolic process"/>
    <property type="evidence" value="ECO:0007669"/>
    <property type="project" value="TreeGrafter"/>
</dbReference>
<evidence type="ECO:0000313" key="3">
    <source>
        <dbReference type="EMBL" id="KUG04823.1"/>
    </source>
</evidence>